<dbReference type="GO" id="GO:0000160">
    <property type="term" value="P:phosphorelay signal transduction system"/>
    <property type="evidence" value="ECO:0007669"/>
    <property type="project" value="InterPro"/>
</dbReference>
<dbReference type="EMBL" id="FUKQ01000014">
    <property type="protein sequence ID" value="SJN24420.1"/>
    <property type="molecule type" value="Genomic_DNA"/>
</dbReference>
<feature type="domain" description="Response regulatory" evidence="7">
    <location>
        <begin position="3"/>
        <end position="119"/>
    </location>
</feature>
<evidence type="ECO:0000256" key="4">
    <source>
        <dbReference type="ARBA" id="ARBA00023163"/>
    </source>
</evidence>
<dbReference type="GO" id="GO:0003677">
    <property type="term" value="F:DNA binding"/>
    <property type="evidence" value="ECO:0007669"/>
    <property type="project" value="UniProtKB-KW"/>
</dbReference>
<keyword evidence="1 5" id="KW-0597">Phosphoprotein</keyword>
<dbReference type="RefSeq" id="WP_094763946.1">
    <property type="nucleotide sequence ID" value="NZ_FUKQ01000014.1"/>
</dbReference>
<dbReference type="InterPro" id="IPR058245">
    <property type="entry name" value="NreC/VraR/RcsB-like_REC"/>
</dbReference>
<evidence type="ECO:0000256" key="1">
    <source>
        <dbReference type="ARBA" id="ARBA00022553"/>
    </source>
</evidence>
<dbReference type="InterPro" id="IPR039420">
    <property type="entry name" value="WalR-like"/>
</dbReference>
<feature type="domain" description="HTH luxR-type" evidence="6">
    <location>
        <begin position="145"/>
        <end position="210"/>
    </location>
</feature>
<dbReference type="SMART" id="SM00448">
    <property type="entry name" value="REC"/>
    <property type="match status" value="1"/>
</dbReference>
<evidence type="ECO:0000313" key="8">
    <source>
        <dbReference type="EMBL" id="SJN24420.1"/>
    </source>
</evidence>
<protein>
    <submittedName>
        <fullName evidence="8">DNA-binding response regulator, LuxR family</fullName>
    </submittedName>
</protein>
<evidence type="ECO:0000259" key="7">
    <source>
        <dbReference type="PROSITE" id="PS50110"/>
    </source>
</evidence>
<keyword evidence="3 8" id="KW-0238">DNA-binding</keyword>
<reference evidence="8 9" key="1">
    <citation type="submission" date="2017-02" db="EMBL/GenBank/DDBJ databases">
        <authorList>
            <person name="Peterson S.W."/>
        </authorList>
    </citation>
    <scope>NUCLEOTIDE SEQUENCE [LARGE SCALE GENOMIC DNA]</scope>
    <source>
        <strain evidence="8 9">LSP_Lj1</strain>
    </source>
</reference>
<dbReference type="InterPro" id="IPR016032">
    <property type="entry name" value="Sig_transdc_resp-reg_C-effctor"/>
</dbReference>
<proteinExistence type="predicted"/>
<organism evidence="8 9">
    <name type="scientific">Luteococcus japonicus LSP_Lj1</name>
    <dbReference type="NCBI Taxonomy" id="1255658"/>
    <lineage>
        <taxon>Bacteria</taxon>
        <taxon>Bacillati</taxon>
        <taxon>Actinomycetota</taxon>
        <taxon>Actinomycetes</taxon>
        <taxon>Propionibacteriales</taxon>
        <taxon>Propionibacteriaceae</taxon>
        <taxon>Luteococcus</taxon>
    </lineage>
</organism>
<sequence>MIRVLIADDQALVRRGLALFLSGEEDLEVVGEASSGPDAVRRARALAADMVLMDVRMPDGDGITATRELAQQQPPVAVVVVTTFDLDEYLFGALEAGAAGFLLKDCEPEDLVAAVRAAASGEAMVQPRLTRRVIDEFARRRPAPATEITAQLSARELELVRALCEGLSNAELAERLHIEVSTVKTHLTRICTRLGVRDRVQLVVWAYRCGLAG</sequence>
<dbReference type="GO" id="GO:0006355">
    <property type="term" value="P:regulation of DNA-templated transcription"/>
    <property type="evidence" value="ECO:0007669"/>
    <property type="project" value="InterPro"/>
</dbReference>
<name>A0A1R4IX37_9ACTN</name>
<accession>A0A1R4IX37</accession>
<dbReference type="PANTHER" id="PTHR43214:SF24">
    <property type="entry name" value="TRANSCRIPTIONAL REGULATORY PROTEIN NARL-RELATED"/>
    <property type="match status" value="1"/>
</dbReference>
<feature type="modified residue" description="4-aspartylphosphate" evidence="5">
    <location>
        <position position="54"/>
    </location>
</feature>
<dbReference type="Proteomes" id="UP000188342">
    <property type="component" value="Unassembled WGS sequence"/>
</dbReference>
<dbReference type="PROSITE" id="PS50043">
    <property type="entry name" value="HTH_LUXR_2"/>
    <property type="match status" value="1"/>
</dbReference>
<dbReference type="SUPFAM" id="SSF46894">
    <property type="entry name" value="C-terminal effector domain of the bipartite response regulators"/>
    <property type="match status" value="1"/>
</dbReference>
<keyword evidence="9" id="KW-1185">Reference proteome</keyword>
<dbReference type="STRING" id="1255658.FM114_04255"/>
<keyword evidence="2" id="KW-0805">Transcription regulation</keyword>
<dbReference type="SMART" id="SM00421">
    <property type="entry name" value="HTH_LUXR"/>
    <property type="match status" value="1"/>
</dbReference>
<dbReference type="PRINTS" id="PR00038">
    <property type="entry name" value="HTHLUXR"/>
</dbReference>
<dbReference type="AlphaFoldDB" id="A0A1R4IX37"/>
<dbReference type="Gene3D" id="3.40.50.2300">
    <property type="match status" value="1"/>
</dbReference>
<dbReference type="PANTHER" id="PTHR43214">
    <property type="entry name" value="TWO-COMPONENT RESPONSE REGULATOR"/>
    <property type="match status" value="1"/>
</dbReference>
<dbReference type="Pfam" id="PF00196">
    <property type="entry name" value="GerE"/>
    <property type="match status" value="1"/>
</dbReference>
<evidence type="ECO:0000313" key="9">
    <source>
        <dbReference type="Proteomes" id="UP000188342"/>
    </source>
</evidence>
<evidence type="ECO:0000259" key="6">
    <source>
        <dbReference type="PROSITE" id="PS50043"/>
    </source>
</evidence>
<keyword evidence="4" id="KW-0804">Transcription</keyword>
<evidence type="ECO:0000256" key="3">
    <source>
        <dbReference type="ARBA" id="ARBA00023125"/>
    </source>
</evidence>
<evidence type="ECO:0000256" key="2">
    <source>
        <dbReference type="ARBA" id="ARBA00023015"/>
    </source>
</evidence>
<dbReference type="CDD" id="cd17535">
    <property type="entry name" value="REC_NarL-like"/>
    <property type="match status" value="1"/>
</dbReference>
<dbReference type="InterPro" id="IPR001789">
    <property type="entry name" value="Sig_transdc_resp-reg_receiver"/>
</dbReference>
<dbReference type="InterPro" id="IPR011006">
    <property type="entry name" value="CheY-like_superfamily"/>
</dbReference>
<dbReference type="CDD" id="cd06170">
    <property type="entry name" value="LuxR_C_like"/>
    <property type="match status" value="1"/>
</dbReference>
<dbReference type="PROSITE" id="PS50110">
    <property type="entry name" value="RESPONSE_REGULATORY"/>
    <property type="match status" value="1"/>
</dbReference>
<dbReference type="Pfam" id="PF00072">
    <property type="entry name" value="Response_reg"/>
    <property type="match status" value="1"/>
</dbReference>
<dbReference type="OrthoDB" id="3197423at2"/>
<gene>
    <name evidence="8" type="ORF">FM114_04255</name>
</gene>
<dbReference type="InterPro" id="IPR000792">
    <property type="entry name" value="Tscrpt_reg_LuxR_C"/>
</dbReference>
<evidence type="ECO:0000256" key="5">
    <source>
        <dbReference type="PROSITE-ProRule" id="PRU00169"/>
    </source>
</evidence>
<dbReference type="SUPFAM" id="SSF52172">
    <property type="entry name" value="CheY-like"/>
    <property type="match status" value="1"/>
</dbReference>